<dbReference type="InterPro" id="IPR051553">
    <property type="entry name" value="Ran_GTPase-activating"/>
</dbReference>
<accession>A0A0M8N686</accession>
<dbReference type="PRINTS" id="PR00633">
    <property type="entry name" value="RCCNDNSATION"/>
</dbReference>
<dbReference type="Proteomes" id="UP000053831">
    <property type="component" value="Unassembled WGS sequence"/>
</dbReference>
<dbReference type="Gene3D" id="2.130.10.30">
    <property type="entry name" value="Regulator of chromosome condensation 1/beta-lactamase-inhibitor protein II"/>
    <property type="match status" value="2"/>
</dbReference>
<reference evidence="2 3" key="1">
    <citation type="submission" date="2015-07" db="EMBL/GenBank/DDBJ databases">
        <title>The genome of the fungus Escovopsis weberi, a specialized disease agent of ant agriculture.</title>
        <authorList>
            <person name="de Man T.J."/>
            <person name="Stajich J.E."/>
            <person name="Kubicek C.P."/>
            <person name="Chenthamara K."/>
            <person name="Atanasova L."/>
            <person name="Druzhinina I.S."/>
            <person name="Birnbaum S."/>
            <person name="Barribeau S.M."/>
            <person name="Teiling C."/>
            <person name="Suen G."/>
            <person name="Currie C."/>
            <person name="Gerardo N.M."/>
        </authorList>
    </citation>
    <scope>NUCLEOTIDE SEQUENCE [LARGE SCALE GENOMIC DNA]</scope>
</reference>
<dbReference type="OrthoDB" id="5370059at2759"/>
<dbReference type="Pfam" id="PF00415">
    <property type="entry name" value="RCC1"/>
    <property type="match status" value="1"/>
</dbReference>
<dbReference type="PROSITE" id="PS50012">
    <property type="entry name" value="RCC1_3"/>
    <property type="match status" value="4"/>
</dbReference>
<dbReference type="PROSITE" id="PS00626">
    <property type="entry name" value="RCC1_2"/>
    <property type="match status" value="1"/>
</dbReference>
<dbReference type="AlphaFoldDB" id="A0A0M8N686"/>
<evidence type="ECO:0000313" key="3">
    <source>
        <dbReference type="Proteomes" id="UP000053831"/>
    </source>
</evidence>
<dbReference type="SUPFAM" id="SSF50985">
    <property type="entry name" value="RCC1/BLIP-II"/>
    <property type="match status" value="1"/>
</dbReference>
<dbReference type="InterPro" id="IPR000408">
    <property type="entry name" value="Reg_chr_condens"/>
</dbReference>
<name>A0A0M8N686_ESCWE</name>
<organism evidence="2 3">
    <name type="scientific">Escovopsis weberi</name>
    <dbReference type="NCBI Taxonomy" id="150374"/>
    <lineage>
        <taxon>Eukaryota</taxon>
        <taxon>Fungi</taxon>
        <taxon>Dikarya</taxon>
        <taxon>Ascomycota</taxon>
        <taxon>Pezizomycotina</taxon>
        <taxon>Sordariomycetes</taxon>
        <taxon>Hypocreomycetidae</taxon>
        <taxon>Hypocreales</taxon>
        <taxon>Hypocreaceae</taxon>
        <taxon>Escovopsis</taxon>
    </lineage>
</organism>
<keyword evidence="3" id="KW-1185">Reference proteome</keyword>
<dbReference type="EMBL" id="LGSR01000013">
    <property type="protein sequence ID" value="KOS20830.1"/>
    <property type="molecule type" value="Genomic_DNA"/>
</dbReference>
<evidence type="ECO:0000256" key="1">
    <source>
        <dbReference type="PROSITE-ProRule" id="PRU00235"/>
    </source>
</evidence>
<dbReference type="Pfam" id="PF13540">
    <property type="entry name" value="RCC1_2"/>
    <property type="match status" value="1"/>
</dbReference>
<feature type="repeat" description="RCC1" evidence="1">
    <location>
        <begin position="283"/>
        <end position="320"/>
    </location>
</feature>
<dbReference type="PANTHER" id="PTHR45982:SF5">
    <property type="entry name" value="RCC DOMAIN-CONTAINING PROTEIN ATS1"/>
    <property type="match status" value="1"/>
</dbReference>
<dbReference type="InterPro" id="IPR009091">
    <property type="entry name" value="RCC1/BLIP-II"/>
</dbReference>
<proteinExistence type="predicted"/>
<comment type="caution">
    <text evidence="2">The sequence shown here is derived from an EMBL/GenBank/DDBJ whole genome shotgun (WGS) entry which is preliminary data.</text>
</comment>
<feature type="repeat" description="RCC1" evidence="1">
    <location>
        <begin position="191"/>
        <end position="240"/>
    </location>
</feature>
<gene>
    <name evidence="2" type="ORF">ESCO_004394</name>
</gene>
<feature type="repeat" description="RCC1" evidence="1">
    <location>
        <begin position="136"/>
        <end position="190"/>
    </location>
</feature>
<evidence type="ECO:0000313" key="2">
    <source>
        <dbReference type="EMBL" id="KOS20830.1"/>
    </source>
</evidence>
<feature type="repeat" description="RCC1" evidence="1">
    <location>
        <begin position="2"/>
        <end position="56"/>
    </location>
</feature>
<sequence length="379" mass="39448">MDAVFAIGSNGSGQLGIGHKEDVSVPKQALFHPAPPSSPVVKVAAGGNHTLLLCQAGELYWSGDHSTGACGLGPGLNAPGFQKVRLTRERERDGEGNNADADADADADGDIGPVALAAATWQASIIVARDDAGKRTRVFSFGIGTKGELGLGELIVRSPLAARVSDFPPPGTEVVDLSACMEHAVAVLDNGDAYGWGNCRRGQAGAPGAVLHAPRRIEGVGFRVARAVCAKEATCLLGEPESGSICVLGSDKWNLRSRAPSTVSPWTDVGASWGNFYVLNKDGSLVAWGRDDHGQLPPPELPTLARIAIGSEHVVALSEQGDVVAWGWGEHGNCGPQVEDNIVRGRWNVIASSKFIPPGCRINTVGAGCATSWICIQST</sequence>
<dbReference type="STRING" id="150374.A0A0M8N686"/>
<protein>
    <submittedName>
        <fullName evidence="2">RCC1 repeat-containing protein</fullName>
    </submittedName>
</protein>
<dbReference type="PANTHER" id="PTHR45982">
    <property type="entry name" value="REGULATOR OF CHROMOSOME CONDENSATION"/>
    <property type="match status" value="1"/>
</dbReference>